<keyword evidence="3" id="KW-1185">Reference proteome</keyword>
<reference evidence="2" key="1">
    <citation type="journal article" date="2022" name="Arch. Microbiol.">
        <title>Microbulbifer okhotskensis sp. nov., isolated from a deep bottom sediment of the Okhotsk Sea.</title>
        <authorList>
            <person name="Romanenko L."/>
            <person name="Kurilenko V."/>
            <person name="Otstavnykh N."/>
            <person name="Velansky P."/>
            <person name="Isaeva M."/>
            <person name="Mikhailov V."/>
        </authorList>
    </citation>
    <scope>NUCLEOTIDE SEQUENCE</scope>
    <source>
        <strain evidence="2">OS29</strain>
    </source>
</reference>
<proteinExistence type="predicted"/>
<dbReference type="Proteomes" id="UP001139028">
    <property type="component" value="Unassembled WGS sequence"/>
</dbReference>
<dbReference type="EMBL" id="JALBWM010000066">
    <property type="protein sequence ID" value="MCO1335502.1"/>
    <property type="molecule type" value="Genomic_DNA"/>
</dbReference>
<protein>
    <submittedName>
        <fullName evidence="2">SGNH/GDSL hydrolase family protein</fullName>
    </submittedName>
</protein>
<name>A0A9X2J5F9_9GAMM</name>
<dbReference type="InterPro" id="IPR001087">
    <property type="entry name" value="GDSL"/>
</dbReference>
<feature type="signal peptide" evidence="1">
    <location>
        <begin position="1"/>
        <end position="23"/>
    </location>
</feature>
<evidence type="ECO:0000313" key="3">
    <source>
        <dbReference type="Proteomes" id="UP001139028"/>
    </source>
</evidence>
<dbReference type="AlphaFoldDB" id="A0A9X2J5F9"/>
<keyword evidence="1" id="KW-0732">Signal</keyword>
<dbReference type="Pfam" id="PF00657">
    <property type="entry name" value="Lipase_GDSL"/>
    <property type="match status" value="1"/>
</dbReference>
<keyword evidence="2" id="KW-0378">Hydrolase</keyword>
<sequence length="308" mass="32978">MWNKYGVVATLALCVLSIHPAMAAPSKSVAAGDSITMGFGADCTRNKYFWDLFCLLGGDQPEHSWFDGDDNSVESIHDKYKVSTPSMAANKNAAESGAEMLSGGDNFSNQADRILSQSNAADHVEVLLGGNDICNRECVDPANCGEPLYTDGEWRSAIQAGLDKLVNGLPTGSTILLGSVPRVHDLRAAGLDKQSGNSRVDCESVWSTFGICRIATNGGTMNGESFTTRYNGIATAQQRYNEILVEEAVNYNGTNGVEVIAEYTGEDEVNAGTFQFGKDDIDGGDCFHPSIQGQNIVADIIWQGNPDK</sequence>
<dbReference type="SUPFAM" id="SSF52266">
    <property type="entry name" value="SGNH hydrolase"/>
    <property type="match status" value="1"/>
</dbReference>
<dbReference type="InterPro" id="IPR036514">
    <property type="entry name" value="SGNH_hydro_sf"/>
</dbReference>
<dbReference type="RefSeq" id="WP_252470150.1">
    <property type="nucleotide sequence ID" value="NZ_JALBWM010000066.1"/>
</dbReference>
<dbReference type="Gene3D" id="3.40.50.1110">
    <property type="entry name" value="SGNH hydrolase"/>
    <property type="match status" value="1"/>
</dbReference>
<organism evidence="2 3">
    <name type="scientific">Microbulbifer okhotskensis</name>
    <dbReference type="NCBI Taxonomy" id="2926617"/>
    <lineage>
        <taxon>Bacteria</taxon>
        <taxon>Pseudomonadati</taxon>
        <taxon>Pseudomonadota</taxon>
        <taxon>Gammaproteobacteria</taxon>
        <taxon>Cellvibrionales</taxon>
        <taxon>Microbulbiferaceae</taxon>
        <taxon>Microbulbifer</taxon>
    </lineage>
</organism>
<feature type="chain" id="PRO_5040974830" evidence="1">
    <location>
        <begin position="24"/>
        <end position="308"/>
    </location>
</feature>
<comment type="caution">
    <text evidence="2">The sequence shown here is derived from an EMBL/GenBank/DDBJ whole genome shotgun (WGS) entry which is preliminary data.</text>
</comment>
<gene>
    <name evidence="2" type="ORF">MO867_14275</name>
</gene>
<evidence type="ECO:0000256" key="1">
    <source>
        <dbReference type="SAM" id="SignalP"/>
    </source>
</evidence>
<dbReference type="GO" id="GO:0016788">
    <property type="term" value="F:hydrolase activity, acting on ester bonds"/>
    <property type="evidence" value="ECO:0007669"/>
    <property type="project" value="InterPro"/>
</dbReference>
<evidence type="ECO:0000313" key="2">
    <source>
        <dbReference type="EMBL" id="MCO1335502.1"/>
    </source>
</evidence>
<accession>A0A9X2J5F9</accession>